<dbReference type="PANTHER" id="PTHR43364:SF4">
    <property type="entry name" value="NAD(P)-LINKED OXIDOREDUCTASE SUPERFAMILY PROTEIN"/>
    <property type="match status" value="1"/>
</dbReference>
<comment type="similarity">
    <text evidence="2">Belongs to the aldo/keto reductase family. Aldo/keto reductase 2 subfamily.</text>
</comment>
<dbReference type="Gene3D" id="3.20.20.100">
    <property type="entry name" value="NADP-dependent oxidoreductase domain"/>
    <property type="match status" value="1"/>
</dbReference>
<keyword evidence="1" id="KW-0560">Oxidoreductase</keyword>
<dbReference type="InterPro" id="IPR050523">
    <property type="entry name" value="AKR_Detox_Biosynth"/>
</dbReference>
<accession>A0AAE0SCZ6</accession>
<evidence type="ECO:0000256" key="1">
    <source>
        <dbReference type="ARBA" id="ARBA00023002"/>
    </source>
</evidence>
<dbReference type="Proteomes" id="UP001195483">
    <property type="component" value="Unassembled WGS sequence"/>
</dbReference>
<dbReference type="InterPro" id="IPR023210">
    <property type="entry name" value="NADP_OxRdtase_dom"/>
</dbReference>
<name>A0AAE0SCZ6_9BIVA</name>
<reference evidence="4" key="1">
    <citation type="journal article" date="2021" name="Genome Biol. Evol.">
        <title>A High-Quality Reference Genome for a Parasitic Bivalve with Doubly Uniparental Inheritance (Bivalvia: Unionida).</title>
        <authorList>
            <person name="Smith C.H."/>
        </authorList>
    </citation>
    <scope>NUCLEOTIDE SEQUENCE</scope>
    <source>
        <strain evidence="4">CHS0354</strain>
    </source>
</reference>
<dbReference type="InterPro" id="IPR020471">
    <property type="entry name" value="AKR"/>
</dbReference>
<dbReference type="SUPFAM" id="SSF51430">
    <property type="entry name" value="NAD(P)-linked oxidoreductase"/>
    <property type="match status" value="1"/>
</dbReference>
<feature type="domain" description="NADP-dependent oxidoreductase" evidence="3">
    <location>
        <begin position="15"/>
        <end position="314"/>
    </location>
</feature>
<dbReference type="PRINTS" id="PR00069">
    <property type="entry name" value="ALDKETRDTASE"/>
</dbReference>
<reference evidence="4" key="2">
    <citation type="journal article" date="2021" name="Genome Biol. Evol.">
        <title>Developing a high-quality reference genome for a parasitic bivalve with doubly uniparental inheritance (Bivalvia: Unionida).</title>
        <authorList>
            <person name="Smith C.H."/>
        </authorList>
    </citation>
    <scope>NUCLEOTIDE SEQUENCE</scope>
    <source>
        <strain evidence="4">CHS0354</strain>
        <tissue evidence="4">Mantle</tissue>
    </source>
</reference>
<evidence type="ECO:0000259" key="3">
    <source>
        <dbReference type="Pfam" id="PF00248"/>
    </source>
</evidence>
<proteinExistence type="inferred from homology"/>
<comment type="caution">
    <text evidence="4">The sequence shown here is derived from an EMBL/GenBank/DDBJ whole genome shotgun (WGS) entry which is preliminary data.</text>
</comment>
<gene>
    <name evidence="4" type="ORF">CHS0354_043076</name>
</gene>
<evidence type="ECO:0000313" key="5">
    <source>
        <dbReference type="Proteomes" id="UP001195483"/>
    </source>
</evidence>
<organism evidence="4 5">
    <name type="scientific">Potamilus streckersoni</name>
    <dbReference type="NCBI Taxonomy" id="2493646"/>
    <lineage>
        <taxon>Eukaryota</taxon>
        <taxon>Metazoa</taxon>
        <taxon>Spiralia</taxon>
        <taxon>Lophotrochozoa</taxon>
        <taxon>Mollusca</taxon>
        <taxon>Bivalvia</taxon>
        <taxon>Autobranchia</taxon>
        <taxon>Heteroconchia</taxon>
        <taxon>Palaeoheterodonta</taxon>
        <taxon>Unionida</taxon>
        <taxon>Unionoidea</taxon>
        <taxon>Unionidae</taxon>
        <taxon>Ambleminae</taxon>
        <taxon>Lampsilini</taxon>
        <taxon>Potamilus</taxon>
    </lineage>
</organism>
<dbReference type="EMBL" id="JAEAOA010002360">
    <property type="protein sequence ID" value="KAK3589616.1"/>
    <property type="molecule type" value="Genomic_DNA"/>
</dbReference>
<protein>
    <recommendedName>
        <fullName evidence="3">NADP-dependent oxidoreductase domain-containing protein</fullName>
    </recommendedName>
</protein>
<dbReference type="PANTHER" id="PTHR43364">
    <property type="entry name" value="NADH-SPECIFIC METHYLGLYOXAL REDUCTASE-RELATED"/>
    <property type="match status" value="1"/>
</dbReference>
<dbReference type="CDD" id="cd19085">
    <property type="entry name" value="AKR_AKR11B3"/>
    <property type="match status" value="1"/>
</dbReference>
<dbReference type="InterPro" id="IPR036812">
    <property type="entry name" value="NAD(P)_OxRdtase_dom_sf"/>
</dbReference>
<dbReference type="Pfam" id="PF00248">
    <property type="entry name" value="Aldo_ket_red"/>
    <property type="match status" value="1"/>
</dbReference>
<dbReference type="AlphaFoldDB" id="A0AAE0SCZ6"/>
<keyword evidence="5" id="KW-1185">Reference proteome</keyword>
<reference evidence="4" key="3">
    <citation type="submission" date="2023-05" db="EMBL/GenBank/DDBJ databases">
        <authorList>
            <person name="Smith C.H."/>
        </authorList>
    </citation>
    <scope>NUCLEOTIDE SEQUENCE</scope>
    <source>
        <strain evidence="4">CHS0354</strain>
        <tissue evidence="4">Mantle</tissue>
    </source>
</reference>
<sequence>MQRVKLAGTDLNVPRICIGCWQMNNNQAHTWEAQTLEESKAIVDKALECGINFFDTAEGYAGSEEVLGKCLEGKRRDAIIATKFGFRDGISTPAYSAVQIDEAITKSLKKLQTDYIDLLQTHFPSFIANMDEALEELKRQQARGRIRHFGVCNFGPKNLNEIMAKGVKPVSCQLGYNLLWRSAEHEVIPICRENNINLLAYSPLQQGLLSGKYLKLEDLPEGRRRGKLFSAESTKLSRHGQTGAEAEMFEFLQKMRDICAKADVPMSKAAISWIMQKEPNSVVIVGCRTPEQVVENSKIIRIPDSVVEQLTEASEPVKAKIGKQLDQWSSPDRCE</sequence>
<evidence type="ECO:0000313" key="4">
    <source>
        <dbReference type="EMBL" id="KAK3589616.1"/>
    </source>
</evidence>
<evidence type="ECO:0000256" key="2">
    <source>
        <dbReference type="ARBA" id="ARBA00038157"/>
    </source>
</evidence>
<dbReference type="GO" id="GO:0016491">
    <property type="term" value="F:oxidoreductase activity"/>
    <property type="evidence" value="ECO:0007669"/>
    <property type="project" value="UniProtKB-KW"/>
</dbReference>